<name>A0A8J4F7P0_9CHLO</name>
<feature type="non-terminal residue" evidence="2">
    <location>
        <position position="1"/>
    </location>
</feature>
<protein>
    <submittedName>
        <fullName evidence="2">Uncharacterized protein</fullName>
    </submittedName>
</protein>
<proteinExistence type="predicted"/>
<keyword evidence="3" id="KW-1185">Reference proteome</keyword>
<feature type="region of interest" description="Disordered" evidence="1">
    <location>
        <begin position="1"/>
        <end position="56"/>
    </location>
</feature>
<accession>A0A8J4F7P0</accession>
<dbReference type="Proteomes" id="UP000747399">
    <property type="component" value="Unassembled WGS sequence"/>
</dbReference>
<reference evidence="2" key="1">
    <citation type="journal article" date="2021" name="Proc. Natl. Acad. Sci. U.S.A.">
        <title>Three genomes in the algal genus Volvox reveal the fate of a haploid sex-determining region after a transition to homothallism.</title>
        <authorList>
            <person name="Yamamoto K."/>
            <person name="Hamaji T."/>
            <person name="Kawai-Toyooka H."/>
            <person name="Matsuzaki R."/>
            <person name="Takahashi F."/>
            <person name="Nishimura Y."/>
            <person name="Kawachi M."/>
            <person name="Noguchi H."/>
            <person name="Minakuchi Y."/>
            <person name="Umen J.G."/>
            <person name="Toyoda A."/>
            <person name="Nozaki H."/>
        </authorList>
    </citation>
    <scope>NUCLEOTIDE SEQUENCE</scope>
    <source>
        <strain evidence="2">NIES-3780</strain>
    </source>
</reference>
<evidence type="ECO:0000256" key="1">
    <source>
        <dbReference type="SAM" id="MobiDB-lite"/>
    </source>
</evidence>
<evidence type="ECO:0000313" key="2">
    <source>
        <dbReference type="EMBL" id="GIL63637.1"/>
    </source>
</evidence>
<organism evidence="2 3">
    <name type="scientific">Volvox africanus</name>
    <dbReference type="NCBI Taxonomy" id="51714"/>
    <lineage>
        <taxon>Eukaryota</taxon>
        <taxon>Viridiplantae</taxon>
        <taxon>Chlorophyta</taxon>
        <taxon>core chlorophytes</taxon>
        <taxon>Chlorophyceae</taxon>
        <taxon>CS clade</taxon>
        <taxon>Chlamydomonadales</taxon>
        <taxon>Volvocaceae</taxon>
        <taxon>Volvox</taxon>
    </lineage>
</organism>
<sequence length="100" mass="10800">PRAPHQHLPRHRHSALQLPPPAPQRDLHGLLAPPESPPASAMPQPSRHPALTGPGPVLEHAALTTVPNGLSSLLERLVTTLFFLPQHLAGAFCPGRWPLR</sequence>
<evidence type="ECO:0000313" key="3">
    <source>
        <dbReference type="Proteomes" id="UP000747399"/>
    </source>
</evidence>
<feature type="compositionally biased region" description="Basic residues" evidence="1">
    <location>
        <begin position="1"/>
        <end position="14"/>
    </location>
</feature>
<dbReference type="AlphaFoldDB" id="A0A8J4F7P0"/>
<comment type="caution">
    <text evidence="2">The sequence shown here is derived from an EMBL/GenBank/DDBJ whole genome shotgun (WGS) entry which is preliminary data.</text>
</comment>
<dbReference type="EMBL" id="BNCO01000059">
    <property type="protein sequence ID" value="GIL63637.1"/>
    <property type="molecule type" value="Genomic_DNA"/>
</dbReference>
<gene>
    <name evidence="2" type="ORF">Vafri_17672</name>
</gene>